<protein>
    <submittedName>
        <fullName evidence="2">Uncharacterized protein</fullName>
    </submittedName>
</protein>
<feature type="compositionally biased region" description="Pro residues" evidence="1">
    <location>
        <begin position="47"/>
        <end position="61"/>
    </location>
</feature>
<sequence>MDVCPQHISDPNIRKNWAELPPYVKQALSGSINISVGSTTDTSAHHGPPPAIQTGMPPPQGQPYSTERCPEPTYNREASARQSRYPNDDRYIPVSVPEFLISNGHCRRVSANGQSVSASSSPTIDPQLLEDESESELTVPVNVALTTLARGHRNPLYAARGGIMHRNPGRSVAVSNNEWDDAPYAPDPSAVKDNSDPLALLKTKNQQLDLVQRQARRVISNVVSKQFRLVTGVSKQDKWPKWGETMPGMAVNFEARVDESVNPDLLVRVAEVSMQQLKNHSAIHATWMNAPNVKLTYHLLRECAKTSFRGFRMVYNSQIDQEKAMQRKRNERASRWQNRRNKGRTKSSSLYSVAPKYLEIHGADPGDLITADLMSDEASGPEDDEDDDAMADKAGITGKTDAQLAKMSVFEVIKPNWRSDELTKIYRELWEIYNSSLPVKSLHMTVERVRDTGRSSDKIPSYAPFNFGNNREWYDKMKDTHSRYLGDWLKHPDPVGFGENTAPMEESTADALET</sequence>
<evidence type="ECO:0000313" key="2">
    <source>
        <dbReference type="EMBL" id="TBU24595.1"/>
    </source>
</evidence>
<dbReference type="OrthoDB" id="2755095at2759"/>
<feature type="region of interest" description="Disordered" evidence="1">
    <location>
        <begin position="34"/>
        <end position="89"/>
    </location>
</feature>
<dbReference type="Proteomes" id="UP000292957">
    <property type="component" value="Unassembled WGS sequence"/>
</dbReference>
<dbReference type="AlphaFoldDB" id="A0A4Q9MBJ8"/>
<feature type="region of interest" description="Disordered" evidence="1">
    <location>
        <begin position="322"/>
        <end position="346"/>
    </location>
</feature>
<dbReference type="EMBL" id="ML143476">
    <property type="protein sequence ID" value="TBU24595.1"/>
    <property type="molecule type" value="Genomic_DNA"/>
</dbReference>
<feature type="region of interest" description="Disordered" evidence="1">
    <location>
        <begin position="174"/>
        <end position="193"/>
    </location>
</feature>
<evidence type="ECO:0000256" key="1">
    <source>
        <dbReference type="SAM" id="MobiDB-lite"/>
    </source>
</evidence>
<reference evidence="2" key="1">
    <citation type="submission" date="2019-01" db="EMBL/GenBank/DDBJ databases">
        <title>Draft genome sequences of three monokaryotic isolates of the white-rot basidiomycete fungus Dichomitus squalens.</title>
        <authorList>
            <consortium name="DOE Joint Genome Institute"/>
            <person name="Lopez S.C."/>
            <person name="Andreopoulos B."/>
            <person name="Pangilinan J."/>
            <person name="Lipzen A."/>
            <person name="Riley R."/>
            <person name="Ahrendt S."/>
            <person name="Ng V."/>
            <person name="Barry K."/>
            <person name="Daum C."/>
            <person name="Grigoriev I.V."/>
            <person name="Hilden K.S."/>
            <person name="Makela M.R."/>
            <person name="de Vries R.P."/>
        </authorList>
    </citation>
    <scope>NUCLEOTIDE SEQUENCE [LARGE SCALE GENOMIC DNA]</scope>
    <source>
        <strain evidence="2">OM18370.1</strain>
    </source>
</reference>
<feature type="region of interest" description="Disordered" evidence="1">
    <location>
        <begin position="495"/>
        <end position="514"/>
    </location>
</feature>
<gene>
    <name evidence="2" type="ORF">BD311DRAFT_780882</name>
</gene>
<name>A0A4Q9MBJ8_9APHY</name>
<organism evidence="2">
    <name type="scientific">Dichomitus squalens</name>
    <dbReference type="NCBI Taxonomy" id="114155"/>
    <lineage>
        <taxon>Eukaryota</taxon>
        <taxon>Fungi</taxon>
        <taxon>Dikarya</taxon>
        <taxon>Basidiomycota</taxon>
        <taxon>Agaricomycotina</taxon>
        <taxon>Agaricomycetes</taxon>
        <taxon>Polyporales</taxon>
        <taxon>Polyporaceae</taxon>
        <taxon>Dichomitus</taxon>
    </lineage>
</organism>
<accession>A0A4Q9MBJ8</accession>
<proteinExistence type="predicted"/>